<protein>
    <submittedName>
        <fullName evidence="1">Uncharacterized protein</fullName>
    </submittedName>
</protein>
<evidence type="ECO:0000313" key="2">
    <source>
        <dbReference type="Proteomes" id="UP000195570"/>
    </source>
</evidence>
<evidence type="ECO:0000313" key="1">
    <source>
        <dbReference type="EMBL" id="SCU67776.1"/>
    </source>
</evidence>
<dbReference type="RefSeq" id="XP_067079055.1">
    <property type="nucleotide sequence ID" value="XM_067222954.1"/>
</dbReference>
<comment type="caution">
    <text evidence="1">The sequence shown here is derived from an EMBL/GenBank/DDBJ whole genome shotgun (WGS) entry which is preliminary data.</text>
</comment>
<keyword evidence="2" id="KW-1185">Reference proteome</keyword>
<dbReference type="AlphaFoldDB" id="A0A1G4I764"/>
<proteinExistence type="predicted"/>
<name>A0A1G4I764_TRYEQ</name>
<organism evidence="1 2">
    <name type="scientific">Trypanosoma equiperdum</name>
    <dbReference type="NCBI Taxonomy" id="5694"/>
    <lineage>
        <taxon>Eukaryota</taxon>
        <taxon>Discoba</taxon>
        <taxon>Euglenozoa</taxon>
        <taxon>Kinetoplastea</taxon>
        <taxon>Metakinetoplastina</taxon>
        <taxon>Trypanosomatida</taxon>
        <taxon>Trypanosomatidae</taxon>
        <taxon>Trypanosoma</taxon>
    </lineage>
</organism>
<gene>
    <name evidence="1" type="ORF">TEOVI_000612400</name>
</gene>
<reference evidence="1" key="1">
    <citation type="submission" date="2016-09" db="EMBL/GenBank/DDBJ databases">
        <authorList>
            <person name="Hebert L."/>
            <person name="Moumen B."/>
        </authorList>
    </citation>
    <scope>NUCLEOTIDE SEQUENCE [LARGE SCALE GENOMIC DNA]</scope>
    <source>
        <strain evidence="1">OVI</strain>
    </source>
</reference>
<dbReference type="EMBL" id="CZPT02000801">
    <property type="protein sequence ID" value="SCU67776.1"/>
    <property type="molecule type" value="Genomic_DNA"/>
</dbReference>
<dbReference type="GeneID" id="92380063"/>
<sequence length="463" mass="53075">MRWSAVLCKVSKVPTRSVIPADALCYHPRYSVPRKMVLSNTFNVVGENNRYTSLKLILEKLSGHVGRRQYKMLCNLEKHYDKLKDEGIDWHELKWLSREELIVLFDKVLHLTRTERAALLPAIEAKVCGVLRQTDSRHSTVVCMNRGNANHGWRCGRNGHTNDVYFEGKAKANTAALQLCRRSSVRSVERSGVLVEVRSEPDFSVVGRFDHSLSPRVWSTPENPTFQVTTIGYEFRVHREDPRVIPQIVEAAEEWELHANITKQVIWEMLEMYAVERDRQPLDLKPGEMGDPDIPSRHATAFNVQVVPPSSAGDEAIQVVEQRIVRADGSEVPWFQEPPPQLFSGGIPVILPFAPSIIVKSTFRQVTRSSAQDVTRQLLQPVVDVTCFLHPNVCFWWNAEDEQRCLGHIVDYAKRIPFALPFNLYFRVNLSKDLRGVQNYSEELGKRMSMKAHYFNLRSYGVR</sequence>
<accession>A0A1G4I764</accession>
<dbReference type="VEuPathDB" id="TriTrypDB:TEOVI_000612400"/>
<dbReference type="Proteomes" id="UP000195570">
    <property type="component" value="Unassembled WGS sequence"/>
</dbReference>